<dbReference type="RefSeq" id="WP_169347679.1">
    <property type="nucleotide sequence ID" value="NZ_JABBJJ010000136.1"/>
</dbReference>
<dbReference type="PROSITE" id="PS51257">
    <property type="entry name" value="PROKAR_LIPOPROTEIN"/>
    <property type="match status" value="1"/>
</dbReference>
<name>A0A848LL53_9BACT</name>
<sequence length="165" mass="17443">MMRSRVLMAVLLSALSACGGDDDEDGDNNGGADRRTNVTGSYAMTGSLEYVVFGVSDTEPVEQQRMRVSNGSSSGSSLVLSLEDGVACQLQATMTGERTFSLQESRCEMPQEDCSLTLIVRRGEGRREAGGTLTLSGEGNVETDCLPIPTSGTFTLELSGNRTGD</sequence>
<feature type="chain" id="PRO_5032383743" description="Lipoprotein" evidence="1">
    <location>
        <begin position="20"/>
        <end position="165"/>
    </location>
</feature>
<keyword evidence="1" id="KW-0732">Signal</keyword>
<feature type="signal peptide" evidence="1">
    <location>
        <begin position="1"/>
        <end position="19"/>
    </location>
</feature>
<evidence type="ECO:0000313" key="2">
    <source>
        <dbReference type="EMBL" id="NMO18410.1"/>
    </source>
</evidence>
<gene>
    <name evidence="2" type="ORF">HG543_26630</name>
</gene>
<reference evidence="2 3" key="1">
    <citation type="submission" date="2020-04" db="EMBL/GenBank/DDBJ databases">
        <title>Draft genome of Pyxidicoccus fallax type strain.</title>
        <authorList>
            <person name="Whitworth D.E."/>
        </authorList>
    </citation>
    <scope>NUCLEOTIDE SEQUENCE [LARGE SCALE GENOMIC DNA]</scope>
    <source>
        <strain evidence="2 3">DSM 14698</strain>
    </source>
</reference>
<accession>A0A848LL53</accession>
<dbReference type="AlphaFoldDB" id="A0A848LL53"/>
<dbReference type="Proteomes" id="UP000518300">
    <property type="component" value="Unassembled WGS sequence"/>
</dbReference>
<proteinExistence type="predicted"/>
<evidence type="ECO:0000313" key="3">
    <source>
        <dbReference type="Proteomes" id="UP000518300"/>
    </source>
</evidence>
<protein>
    <recommendedName>
        <fullName evidence="4">Lipoprotein</fullName>
    </recommendedName>
</protein>
<evidence type="ECO:0000256" key="1">
    <source>
        <dbReference type="SAM" id="SignalP"/>
    </source>
</evidence>
<keyword evidence="3" id="KW-1185">Reference proteome</keyword>
<evidence type="ECO:0008006" key="4">
    <source>
        <dbReference type="Google" id="ProtNLM"/>
    </source>
</evidence>
<comment type="caution">
    <text evidence="2">The sequence shown here is derived from an EMBL/GenBank/DDBJ whole genome shotgun (WGS) entry which is preliminary data.</text>
</comment>
<dbReference type="EMBL" id="JABBJJ010000136">
    <property type="protein sequence ID" value="NMO18410.1"/>
    <property type="molecule type" value="Genomic_DNA"/>
</dbReference>
<organism evidence="2 3">
    <name type="scientific">Pyxidicoccus fallax</name>
    <dbReference type="NCBI Taxonomy" id="394095"/>
    <lineage>
        <taxon>Bacteria</taxon>
        <taxon>Pseudomonadati</taxon>
        <taxon>Myxococcota</taxon>
        <taxon>Myxococcia</taxon>
        <taxon>Myxococcales</taxon>
        <taxon>Cystobacterineae</taxon>
        <taxon>Myxococcaceae</taxon>
        <taxon>Pyxidicoccus</taxon>
    </lineage>
</organism>